<dbReference type="GO" id="GO:0004830">
    <property type="term" value="F:tryptophan-tRNA ligase activity"/>
    <property type="evidence" value="ECO:0007669"/>
    <property type="project" value="UniProtKB-UniRule"/>
</dbReference>
<dbReference type="EMBL" id="LCFD01000001">
    <property type="protein sequence ID" value="KKS87700.1"/>
    <property type="molecule type" value="Genomic_DNA"/>
</dbReference>
<evidence type="ECO:0000256" key="3">
    <source>
        <dbReference type="ARBA" id="ARBA00022555"/>
    </source>
</evidence>
<dbReference type="Proteomes" id="UP000034050">
    <property type="component" value="Unassembled WGS sequence"/>
</dbReference>
<protein>
    <recommendedName>
        <fullName evidence="2 11">Tryptophan--tRNA ligase</fullName>
        <ecNumber evidence="2 11">6.1.1.2</ecNumber>
    </recommendedName>
</protein>
<organism evidence="15 16">
    <name type="scientific">Candidatus Gottesmanbacteria bacterium GW2011_GWB1_43_11</name>
    <dbReference type="NCBI Taxonomy" id="1618446"/>
    <lineage>
        <taxon>Bacteria</taxon>
        <taxon>Candidatus Gottesmaniibacteriota</taxon>
    </lineage>
</organism>
<dbReference type="Pfam" id="PF04073">
    <property type="entry name" value="tRNA_edit"/>
    <property type="match status" value="1"/>
</dbReference>
<keyword evidence="8" id="KW-0648">Protein biosynthesis</keyword>
<feature type="region of interest" description="Disordered" evidence="13">
    <location>
        <begin position="535"/>
        <end position="564"/>
    </location>
</feature>
<evidence type="ECO:0000256" key="6">
    <source>
        <dbReference type="ARBA" id="ARBA00022840"/>
    </source>
</evidence>
<dbReference type="PANTHER" id="PTHR43766:SF1">
    <property type="entry name" value="TRYPTOPHAN--TRNA LIGASE, MITOCHONDRIAL"/>
    <property type="match status" value="1"/>
</dbReference>
<evidence type="ECO:0000256" key="12">
    <source>
        <dbReference type="PROSITE-ProRule" id="PRU00209"/>
    </source>
</evidence>
<dbReference type="InterPro" id="IPR014729">
    <property type="entry name" value="Rossmann-like_a/b/a_fold"/>
</dbReference>
<evidence type="ECO:0000256" key="11">
    <source>
        <dbReference type="NCBIfam" id="TIGR00233"/>
    </source>
</evidence>
<dbReference type="PROSITE" id="PS50886">
    <property type="entry name" value="TRBD"/>
    <property type="match status" value="1"/>
</dbReference>
<dbReference type="InterPro" id="IPR002547">
    <property type="entry name" value="tRNA-bd_dom"/>
</dbReference>
<dbReference type="InterPro" id="IPR050203">
    <property type="entry name" value="Trp-tRNA_synthetase"/>
</dbReference>
<comment type="caution">
    <text evidence="15">The sequence shown here is derived from an EMBL/GenBank/DDBJ whole genome shotgun (WGS) entry which is preliminary data.</text>
</comment>
<dbReference type="Gene3D" id="2.40.50.140">
    <property type="entry name" value="Nucleic acid-binding proteins"/>
    <property type="match status" value="1"/>
</dbReference>
<dbReference type="PRINTS" id="PR01039">
    <property type="entry name" value="TRNASYNTHTRP"/>
</dbReference>
<dbReference type="EC" id="6.1.1.2" evidence="2 11"/>
<evidence type="ECO:0000256" key="8">
    <source>
        <dbReference type="ARBA" id="ARBA00022917"/>
    </source>
</evidence>
<dbReference type="InterPro" id="IPR002305">
    <property type="entry name" value="aa-tRNA-synth_Ic"/>
</dbReference>
<dbReference type="InterPro" id="IPR036754">
    <property type="entry name" value="YbaK/aa-tRNA-synt-asso_dom_sf"/>
</dbReference>
<evidence type="ECO:0000256" key="9">
    <source>
        <dbReference type="ARBA" id="ARBA00023146"/>
    </source>
</evidence>
<dbReference type="Gene3D" id="3.40.50.620">
    <property type="entry name" value="HUPs"/>
    <property type="match status" value="1"/>
</dbReference>
<dbReference type="Pfam" id="PF00579">
    <property type="entry name" value="tRNA-synt_1b"/>
    <property type="match status" value="1"/>
</dbReference>
<dbReference type="SUPFAM" id="SSF55826">
    <property type="entry name" value="YbaK/ProRS associated domain"/>
    <property type="match status" value="1"/>
</dbReference>
<keyword evidence="6" id="KW-0067">ATP-binding</keyword>
<dbReference type="GO" id="GO:0000049">
    <property type="term" value="F:tRNA binding"/>
    <property type="evidence" value="ECO:0007669"/>
    <property type="project" value="UniProtKB-UniRule"/>
</dbReference>
<dbReference type="Gene3D" id="1.10.240.10">
    <property type="entry name" value="Tyrosyl-Transfer RNA Synthetase"/>
    <property type="match status" value="1"/>
</dbReference>
<dbReference type="Gene3D" id="3.90.960.10">
    <property type="entry name" value="YbaK/aminoacyl-tRNA synthetase-associated domain"/>
    <property type="match status" value="1"/>
</dbReference>
<dbReference type="NCBIfam" id="TIGR00233">
    <property type="entry name" value="trpS"/>
    <property type="match status" value="1"/>
</dbReference>
<dbReference type="GO" id="GO:0005829">
    <property type="term" value="C:cytosol"/>
    <property type="evidence" value="ECO:0007669"/>
    <property type="project" value="TreeGrafter"/>
</dbReference>
<dbReference type="GO" id="GO:0005524">
    <property type="term" value="F:ATP binding"/>
    <property type="evidence" value="ECO:0007669"/>
    <property type="project" value="UniProtKB-KW"/>
</dbReference>
<evidence type="ECO:0000313" key="16">
    <source>
        <dbReference type="Proteomes" id="UP000034050"/>
    </source>
</evidence>
<dbReference type="CDD" id="cd00806">
    <property type="entry name" value="TrpRS_core"/>
    <property type="match status" value="1"/>
</dbReference>
<dbReference type="STRING" id="1618446.UV61_C0001G0107"/>
<reference evidence="15 16" key="1">
    <citation type="journal article" date="2015" name="Nature">
        <title>rRNA introns, odd ribosomes, and small enigmatic genomes across a large radiation of phyla.</title>
        <authorList>
            <person name="Brown C.T."/>
            <person name="Hug L.A."/>
            <person name="Thomas B.C."/>
            <person name="Sharon I."/>
            <person name="Castelle C.J."/>
            <person name="Singh A."/>
            <person name="Wilkins M.J."/>
            <person name="Williams K.H."/>
            <person name="Banfield J.F."/>
        </authorList>
    </citation>
    <scope>NUCLEOTIDE SEQUENCE [LARGE SCALE GENOMIC DNA]</scope>
</reference>
<keyword evidence="5" id="KW-0547">Nucleotide-binding</keyword>
<dbReference type="GO" id="GO:0006436">
    <property type="term" value="P:tryptophanyl-tRNA aminoacylation"/>
    <property type="evidence" value="ECO:0007669"/>
    <property type="project" value="UniProtKB-UniRule"/>
</dbReference>
<dbReference type="GO" id="GO:0002161">
    <property type="term" value="F:aminoacyl-tRNA deacylase activity"/>
    <property type="evidence" value="ECO:0007669"/>
    <property type="project" value="InterPro"/>
</dbReference>
<evidence type="ECO:0000256" key="5">
    <source>
        <dbReference type="ARBA" id="ARBA00022741"/>
    </source>
</evidence>
<keyword evidence="3 12" id="KW-0820">tRNA-binding</keyword>
<dbReference type="InterPro" id="IPR012340">
    <property type="entry name" value="NA-bd_OB-fold"/>
</dbReference>
<evidence type="ECO:0000256" key="4">
    <source>
        <dbReference type="ARBA" id="ARBA00022598"/>
    </source>
</evidence>
<dbReference type="Pfam" id="PF01588">
    <property type="entry name" value="tRNA_bind"/>
    <property type="match status" value="1"/>
</dbReference>
<name>A0A0G1CPQ8_9BACT</name>
<dbReference type="AlphaFoldDB" id="A0A0G1CPQ8"/>
<dbReference type="SUPFAM" id="SSF52374">
    <property type="entry name" value="Nucleotidylyl transferase"/>
    <property type="match status" value="1"/>
</dbReference>
<evidence type="ECO:0000259" key="14">
    <source>
        <dbReference type="PROSITE" id="PS50886"/>
    </source>
</evidence>
<dbReference type="PATRIC" id="fig|1618446.3.peg.114"/>
<evidence type="ECO:0000256" key="1">
    <source>
        <dbReference type="ARBA" id="ARBA00005594"/>
    </source>
</evidence>
<dbReference type="CDD" id="cd04332">
    <property type="entry name" value="YbaK_like"/>
    <property type="match status" value="1"/>
</dbReference>
<gene>
    <name evidence="15" type="ORF">UV61_C0001G0107</name>
</gene>
<dbReference type="SUPFAM" id="SSF50249">
    <property type="entry name" value="Nucleic acid-binding proteins"/>
    <property type="match status" value="1"/>
</dbReference>
<feature type="domain" description="TRNA-binding" evidence="14">
    <location>
        <begin position="579"/>
        <end position="696"/>
    </location>
</feature>
<dbReference type="InterPro" id="IPR007214">
    <property type="entry name" value="YbaK/aa-tRNA-synth-assoc-dom"/>
</dbReference>
<comment type="similarity">
    <text evidence="1">Belongs to the class-I aminoacyl-tRNA synthetase family.</text>
</comment>
<comment type="catalytic activity">
    <reaction evidence="10">
        <text>tRNA(Trp) + L-tryptophan + ATP = L-tryptophyl-tRNA(Trp) + AMP + diphosphate + H(+)</text>
        <dbReference type="Rhea" id="RHEA:24080"/>
        <dbReference type="Rhea" id="RHEA-COMP:9671"/>
        <dbReference type="Rhea" id="RHEA-COMP:9705"/>
        <dbReference type="ChEBI" id="CHEBI:15378"/>
        <dbReference type="ChEBI" id="CHEBI:30616"/>
        <dbReference type="ChEBI" id="CHEBI:33019"/>
        <dbReference type="ChEBI" id="CHEBI:57912"/>
        <dbReference type="ChEBI" id="CHEBI:78442"/>
        <dbReference type="ChEBI" id="CHEBI:78535"/>
        <dbReference type="ChEBI" id="CHEBI:456215"/>
        <dbReference type="EC" id="6.1.1.2"/>
    </reaction>
</comment>
<sequence length="696" mass="76962">MNIQDRVEHTLKAAGVTYRFIPLPEDLPMTITDHTAFHKDTLEHAMATIVYKTEKGLIAVTKRGDTQIDEKKLRELAGVKQLIFATKEELVFLGTDVGLVPYVGLDTPYFVDSKVLNVGKAYGTPGIKTLGMVMDAKDMVKVNGGKVGDFTYFEKSREMLKSGKQRILSGITPSGEGSLHIGNYLGAVRQFATLSKTNECFLMVADLHALTTVQNKKQLEHNVETLVLNELALLMGDVGADLPNITFFRQSDIPMHTELQSILNNVTPLGLIKRAHAYKDKLANPSTTLRQSSGQALKTGDAMDEEINVGLFSYPILMAADILIYKPDLVPVGKDQKQHVEITRDIAERFNKTFNKKVFKLPEPHIPEEVAVILGTDGKRKMSKSLGNIISIFESEEVIRKQVNSTYTDPTRIRATDPGHIEGNMVFTYLDHFGDPNSSSTSSELRGASKVEQLKKLYQEGKVSDVEVKEYLFESLMKTFAPARKHYQELKNSPSKVRQILETGAARVRSEAVKTMNEVREAVGLTNSYSFFSYSSSHSGKPQAHPESGTRKDSRIEFGTGSGQAKMTGIGNNVITIDDFARVEMRVGLVKEAIDVPKSEKLIKLTVDFGAMGLRTIFTGVRPFGYTALDFNDKKFLFVFNLLPRKMMNEESQGMILAVDSPRGEAGGDELPFGVHGAKKPVFVTAEGLPVGAKVR</sequence>
<dbReference type="FunFam" id="1.10.240.10:FF:000005">
    <property type="entry name" value="Tryptophan--tRNA ligase"/>
    <property type="match status" value="1"/>
</dbReference>
<keyword evidence="7 12" id="KW-0694">RNA-binding</keyword>
<accession>A0A0G1CPQ8</accession>
<evidence type="ECO:0000256" key="7">
    <source>
        <dbReference type="ARBA" id="ARBA00022884"/>
    </source>
</evidence>
<evidence type="ECO:0000256" key="10">
    <source>
        <dbReference type="ARBA" id="ARBA00049929"/>
    </source>
</evidence>
<keyword evidence="9" id="KW-0030">Aminoacyl-tRNA synthetase</keyword>
<evidence type="ECO:0000256" key="2">
    <source>
        <dbReference type="ARBA" id="ARBA00013161"/>
    </source>
</evidence>
<dbReference type="PANTHER" id="PTHR43766">
    <property type="entry name" value="TRYPTOPHAN--TRNA LIGASE, MITOCHONDRIAL"/>
    <property type="match status" value="1"/>
</dbReference>
<evidence type="ECO:0000256" key="13">
    <source>
        <dbReference type="SAM" id="MobiDB-lite"/>
    </source>
</evidence>
<proteinExistence type="inferred from homology"/>
<keyword evidence="4 15" id="KW-0436">Ligase</keyword>
<evidence type="ECO:0000313" key="15">
    <source>
        <dbReference type="EMBL" id="KKS87700.1"/>
    </source>
</evidence>
<dbReference type="InterPro" id="IPR002306">
    <property type="entry name" value="Trp-tRNA-ligase"/>
</dbReference>